<evidence type="ECO:0000256" key="14">
    <source>
        <dbReference type="ARBA" id="ARBA00044143"/>
    </source>
</evidence>
<dbReference type="Gene3D" id="3.40.50.300">
    <property type="entry name" value="P-loop containing nucleotide triphosphate hydrolases"/>
    <property type="match status" value="1"/>
</dbReference>
<dbReference type="PANTHER" id="PTHR43297">
    <property type="entry name" value="OLIGOPEPTIDE TRANSPORT ATP-BINDING PROTEIN APPD"/>
    <property type="match status" value="1"/>
</dbReference>
<evidence type="ECO:0000256" key="9">
    <source>
        <dbReference type="ARBA" id="ARBA00023065"/>
    </source>
</evidence>
<gene>
    <name evidence="17" type="ORF">CDOO_03550</name>
</gene>
<evidence type="ECO:0000256" key="4">
    <source>
        <dbReference type="ARBA" id="ARBA00022475"/>
    </source>
</evidence>
<evidence type="ECO:0000256" key="11">
    <source>
        <dbReference type="ARBA" id="ARBA00023136"/>
    </source>
</evidence>
<dbReference type="PANTHER" id="PTHR43297:SF13">
    <property type="entry name" value="NICKEL ABC TRANSPORTER, ATP-BINDING PROTEIN"/>
    <property type="match status" value="1"/>
</dbReference>
<keyword evidence="10" id="KW-0921">Nickel transport</keyword>
<keyword evidence="6" id="KW-0547">Nucleotide-binding</keyword>
<comment type="subunit">
    <text evidence="12">The complex is composed of two ATP-binding proteins (NikD and NikE), two transmembrane proteins (NikB and NikC) and a solute-binding protein (NikA).</text>
</comment>
<dbReference type="GO" id="GO:0016887">
    <property type="term" value="F:ATP hydrolysis activity"/>
    <property type="evidence" value="ECO:0007669"/>
    <property type="project" value="InterPro"/>
</dbReference>
<feature type="domain" description="ABC transporter" evidence="16">
    <location>
        <begin position="2"/>
        <end position="223"/>
    </location>
</feature>
<evidence type="ECO:0000256" key="13">
    <source>
        <dbReference type="ARBA" id="ARBA00039098"/>
    </source>
</evidence>
<dbReference type="RefSeq" id="WP_018021150.1">
    <property type="nucleotide sequence ID" value="NZ_AQUX01000002.1"/>
</dbReference>
<dbReference type="GO" id="GO:0005524">
    <property type="term" value="F:ATP binding"/>
    <property type="evidence" value="ECO:0007669"/>
    <property type="project" value="UniProtKB-KW"/>
</dbReference>
<dbReference type="KEGG" id="cdo:CDOO_03550"/>
<evidence type="ECO:0000256" key="12">
    <source>
        <dbReference type="ARBA" id="ARBA00038669"/>
    </source>
</evidence>
<dbReference type="eggNOG" id="COG0444">
    <property type="taxonomic scope" value="Bacteria"/>
</dbReference>
<dbReference type="InterPro" id="IPR027417">
    <property type="entry name" value="P-loop_NTPase"/>
</dbReference>
<comment type="catalytic activity">
    <reaction evidence="15">
        <text>Ni(2+)(out) + ATP + H2O = Ni(2+)(in) + ADP + phosphate + H(+)</text>
        <dbReference type="Rhea" id="RHEA:15557"/>
        <dbReference type="ChEBI" id="CHEBI:15377"/>
        <dbReference type="ChEBI" id="CHEBI:15378"/>
        <dbReference type="ChEBI" id="CHEBI:30616"/>
        <dbReference type="ChEBI" id="CHEBI:43474"/>
        <dbReference type="ChEBI" id="CHEBI:49786"/>
        <dbReference type="ChEBI" id="CHEBI:456216"/>
        <dbReference type="EC" id="7.2.2.11"/>
    </reaction>
    <physiologicalReaction direction="left-to-right" evidence="15">
        <dbReference type="Rhea" id="RHEA:15558"/>
    </physiologicalReaction>
</comment>
<accession>A0A097IE62</accession>
<evidence type="ECO:0000313" key="18">
    <source>
        <dbReference type="Proteomes" id="UP000029914"/>
    </source>
</evidence>
<sequence>MLTVSELSVAFGQYGRGLSRRRVEVLRSVSLEVGESEIVALCGESGAGKSVLADALTGVLPANAQVAGDVAWEGKMRPGKELRLIPQGVGAFDPTMRIGDFVGDDAALERFGVGDLEESYPGELSGGQLRRALLATSAGKGVRLVIADEPTPGLDPASVDVTLSYFEELRDHGTSVLLITHDLVAASRIADRVGIMRAGEIVDGDSEYARALWHAQTANNFWGKQC</sequence>
<organism evidence="17 18">
    <name type="scientific">Corynebacterium doosanense CAU 212 = DSM 45436</name>
    <dbReference type="NCBI Taxonomy" id="558173"/>
    <lineage>
        <taxon>Bacteria</taxon>
        <taxon>Bacillati</taxon>
        <taxon>Actinomycetota</taxon>
        <taxon>Actinomycetes</taxon>
        <taxon>Mycobacteriales</taxon>
        <taxon>Corynebacteriaceae</taxon>
        <taxon>Corynebacterium</taxon>
    </lineage>
</organism>
<evidence type="ECO:0000256" key="2">
    <source>
        <dbReference type="ARBA" id="ARBA00005417"/>
    </source>
</evidence>
<comment type="subcellular location">
    <subcellularLocation>
        <location evidence="1">Cell membrane</location>
        <topology evidence="1">Peripheral membrane protein</topology>
    </subcellularLocation>
</comment>
<evidence type="ECO:0000256" key="3">
    <source>
        <dbReference type="ARBA" id="ARBA00022448"/>
    </source>
</evidence>
<keyword evidence="9" id="KW-0406">Ion transport</keyword>
<dbReference type="Proteomes" id="UP000029914">
    <property type="component" value="Chromosome"/>
</dbReference>
<dbReference type="Pfam" id="PF00005">
    <property type="entry name" value="ABC_tran"/>
    <property type="match status" value="1"/>
</dbReference>
<dbReference type="EC" id="7.2.2.11" evidence="13"/>
<evidence type="ECO:0000256" key="1">
    <source>
        <dbReference type="ARBA" id="ARBA00004202"/>
    </source>
</evidence>
<name>A0A097IE62_9CORY</name>
<dbReference type="OrthoDB" id="8036461at2"/>
<dbReference type="SMART" id="SM00382">
    <property type="entry name" value="AAA"/>
    <property type="match status" value="1"/>
</dbReference>
<keyword evidence="11" id="KW-0472">Membrane</keyword>
<dbReference type="GO" id="GO:0015413">
    <property type="term" value="F:ABC-type nickel transporter activity"/>
    <property type="evidence" value="ECO:0007669"/>
    <property type="project" value="UniProtKB-EC"/>
</dbReference>
<dbReference type="InterPro" id="IPR003439">
    <property type="entry name" value="ABC_transporter-like_ATP-bd"/>
</dbReference>
<evidence type="ECO:0000256" key="15">
    <source>
        <dbReference type="ARBA" id="ARBA00048610"/>
    </source>
</evidence>
<reference evidence="17 18" key="1">
    <citation type="submission" date="2013-09" db="EMBL/GenBank/DDBJ databases">
        <title>Complete genome sequence of Corynebacterium doosanense CAU 212(T) (=DSM 45436(T)), isolated from activated sludge.</title>
        <authorList>
            <person name="Schaffert L."/>
            <person name="Albersmeier A."/>
            <person name="Kalinowski J."/>
            <person name="Ruckert C."/>
        </authorList>
    </citation>
    <scope>NUCLEOTIDE SEQUENCE [LARGE SCALE GENOMIC DNA]</scope>
    <source>
        <strain evidence="17 18">CAU 212</strain>
    </source>
</reference>
<dbReference type="AlphaFoldDB" id="A0A097IE62"/>
<proteinExistence type="inferred from homology"/>
<protein>
    <recommendedName>
        <fullName evidence="14">Nickel import system ATP-binding protein NikD</fullName>
        <ecNumber evidence="13">7.2.2.11</ecNumber>
    </recommendedName>
</protein>
<dbReference type="InterPro" id="IPR050388">
    <property type="entry name" value="ABC_Ni/Peptide_Import"/>
</dbReference>
<dbReference type="EMBL" id="CP006764">
    <property type="protein sequence ID" value="AIT60426.1"/>
    <property type="molecule type" value="Genomic_DNA"/>
</dbReference>
<keyword evidence="3" id="KW-0813">Transport</keyword>
<dbReference type="InterPro" id="IPR003593">
    <property type="entry name" value="AAA+_ATPase"/>
</dbReference>
<keyword evidence="4" id="KW-1003">Cell membrane</keyword>
<evidence type="ECO:0000256" key="7">
    <source>
        <dbReference type="ARBA" id="ARBA00022840"/>
    </source>
</evidence>
<dbReference type="PROSITE" id="PS00211">
    <property type="entry name" value="ABC_TRANSPORTER_1"/>
    <property type="match status" value="1"/>
</dbReference>
<keyword evidence="18" id="KW-1185">Reference proteome</keyword>
<keyword evidence="7 17" id="KW-0067">ATP-binding</keyword>
<dbReference type="HOGENOM" id="CLU_000604_1_23_11"/>
<dbReference type="GO" id="GO:0005886">
    <property type="term" value="C:plasma membrane"/>
    <property type="evidence" value="ECO:0007669"/>
    <property type="project" value="UniProtKB-SubCell"/>
</dbReference>
<evidence type="ECO:0000256" key="6">
    <source>
        <dbReference type="ARBA" id="ARBA00022741"/>
    </source>
</evidence>
<evidence type="ECO:0000256" key="8">
    <source>
        <dbReference type="ARBA" id="ARBA00022967"/>
    </source>
</evidence>
<dbReference type="InterPro" id="IPR017871">
    <property type="entry name" value="ABC_transporter-like_CS"/>
</dbReference>
<keyword evidence="5" id="KW-0533">Nickel</keyword>
<evidence type="ECO:0000313" key="17">
    <source>
        <dbReference type="EMBL" id="AIT60426.1"/>
    </source>
</evidence>
<dbReference type="PROSITE" id="PS50893">
    <property type="entry name" value="ABC_TRANSPORTER_2"/>
    <property type="match status" value="1"/>
</dbReference>
<comment type="similarity">
    <text evidence="2">Belongs to the ABC transporter superfamily.</text>
</comment>
<evidence type="ECO:0000256" key="10">
    <source>
        <dbReference type="ARBA" id="ARBA00023112"/>
    </source>
</evidence>
<evidence type="ECO:0000259" key="16">
    <source>
        <dbReference type="PROSITE" id="PS50893"/>
    </source>
</evidence>
<evidence type="ECO:0000256" key="5">
    <source>
        <dbReference type="ARBA" id="ARBA00022596"/>
    </source>
</evidence>
<keyword evidence="8" id="KW-1278">Translocase</keyword>
<dbReference type="STRING" id="558173.CDOO_03550"/>
<dbReference type="SUPFAM" id="SSF52540">
    <property type="entry name" value="P-loop containing nucleoside triphosphate hydrolases"/>
    <property type="match status" value="1"/>
</dbReference>